<gene>
    <name evidence="1" type="ORF">G3480_24955</name>
</gene>
<comment type="caution">
    <text evidence="1">The sequence shown here is derived from an EMBL/GenBank/DDBJ whole genome shotgun (WGS) entry which is preliminary data.</text>
</comment>
<accession>A0A6P1E639</accession>
<reference evidence="2" key="1">
    <citation type="journal article" date="2020" name="Microbiol. Resour. Announc.">
        <title>Draft Genome Sequences of Thiorhodococcus mannitoliphagus and Thiorhodococcus minor, Purple Sulfur Photosynthetic Bacteria in the Gammaproteobacterial Family Chromatiaceae.</title>
        <authorList>
            <person name="Aviles F.A."/>
            <person name="Meyer T.E."/>
            <person name="Kyndt J.A."/>
        </authorList>
    </citation>
    <scope>NUCLEOTIDE SEQUENCE [LARGE SCALE GENOMIC DNA]</scope>
    <source>
        <strain evidence="2">DSM 18266</strain>
    </source>
</reference>
<protein>
    <submittedName>
        <fullName evidence="1">Uncharacterized protein</fullName>
    </submittedName>
</protein>
<name>A0A6P1E639_9GAMM</name>
<dbReference type="RefSeq" id="WP_164656924.1">
    <property type="nucleotide sequence ID" value="NZ_JAAIJR010000217.1"/>
</dbReference>
<dbReference type="Proteomes" id="UP000471640">
    <property type="component" value="Unassembled WGS sequence"/>
</dbReference>
<keyword evidence="2" id="KW-1185">Reference proteome</keyword>
<evidence type="ECO:0000313" key="2">
    <source>
        <dbReference type="Proteomes" id="UP000471640"/>
    </source>
</evidence>
<reference evidence="1 2" key="2">
    <citation type="submission" date="2020-02" db="EMBL/GenBank/DDBJ databases">
        <title>Genome sequences of Thiorhodococcus mannitoliphagus and Thiorhodococcus minor, purple sulfur photosynthetic bacteria in the gammaproteobacterial family, Chromatiaceae.</title>
        <authorList>
            <person name="Aviles F.A."/>
            <person name="Meyer T.E."/>
            <person name="Kyndt J.A."/>
        </authorList>
    </citation>
    <scope>NUCLEOTIDE SEQUENCE [LARGE SCALE GENOMIC DNA]</scope>
    <source>
        <strain evidence="1 2">DSM 18266</strain>
    </source>
</reference>
<organism evidence="1 2">
    <name type="scientific">Thiorhodococcus mannitoliphagus</name>
    <dbReference type="NCBI Taxonomy" id="329406"/>
    <lineage>
        <taxon>Bacteria</taxon>
        <taxon>Pseudomonadati</taxon>
        <taxon>Pseudomonadota</taxon>
        <taxon>Gammaproteobacteria</taxon>
        <taxon>Chromatiales</taxon>
        <taxon>Chromatiaceae</taxon>
        <taxon>Thiorhodococcus</taxon>
    </lineage>
</organism>
<evidence type="ECO:0000313" key="1">
    <source>
        <dbReference type="EMBL" id="NEX23494.1"/>
    </source>
</evidence>
<proteinExistence type="predicted"/>
<dbReference type="EMBL" id="JAAIJR010000217">
    <property type="protein sequence ID" value="NEX23494.1"/>
    <property type="molecule type" value="Genomic_DNA"/>
</dbReference>
<sequence>MNDEEIRKKAIEDIREGGYQYADGYCSEGFEDWELEITKENVYEGIVEGASTHGIWEDFLDSGESERMVYMKWFENNIDDYFFEGIRRRVDEFFQDR</sequence>
<dbReference type="AlphaFoldDB" id="A0A6P1E639"/>